<protein>
    <submittedName>
        <fullName evidence="2">Uncharacterized protein</fullName>
    </submittedName>
</protein>
<evidence type="ECO:0000256" key="1">
    <source>
        <dbReference type="SAM" id="MobiDB-lite"/>
    </source>
</evidence>
<feature type="region of interest" description="Disordered" evidence="1">
    <location>
        <begin position="1"/>
        <end position="65"/>
    </location>
</feature>
<dbReference type="Proteomes" id="UP000685013">
    <property type="component" value="Chromosome 2"/>
</dbReference>
<dbReference type="AlphaFoldDB" id="A0AAV6P236"/>
<feature type="non-terminal residue" evidence="2">
    <location>
        <position position="1"/>
    </location>
</feature>
<sequence>MGFHVTASGEAEETEHPPLESREFLPGCRREGPRTAIERSDGWNSPGGVGGVDRRRGCGGESSGGWRHLRKACWIETEIDGVLF</sequence>
<keyword evidence="3" id="KW-1185">Reference proteome</keyword>
<accession>A0AAV6P236</accession>
<dbReference type="EMBL" id="JAGKQH010000002">
    <property type="protein sequence ID" value="KAG6605226.1"/>
    <property type="molecule type" value="Genomic_DNA"/>
</dbReference>
<feature type="compositionally biased region" description="Basic and acidic residues" evidence="1">
    <location>
        <begin position="14"/>
        <end position="41"/>
    </location>
</feature>
<reference evidence="2 3" key="1">
    <citation type="journal article" date="2021" name="Hortic Res">
        <title>The domestication of Cucurbita argyrosperma as revealed by the genome of its wild relative.</title>
        <authorList>
            <person name="Barrera-Redondo J."/>
            <person name="Sanchez-de la Vega G."/>
            <person name="Aguirre-Liguori J.A."/>
            <person name="Castellanos-Morales G."/>
            <person name="Gutierrez-Guerrero Y.T."/>
            <person name="Aguirre-Dugua X."/>
            <person name="Aguirre-Planter E."/>
            <person name="Tenaillon M.I."/>
            <person name="Lira-Saade R."/>
            <person name="Eguiarte L.E."/>
        </authorList>
    </citation>
    <scope>NUCLEOTIDE SEQUENCE [LARGE SCALE GENOMIC DNA]</scope>
    <source>
        <strain evidence="2">JBR-2021</strain>
    </source>
</reference>
<comment type="caution">
    <text evidence="2">The sequence shown here is derived from an EMBL/GenBank/DDBJ whole genome shotgun (WGS) entry which is preliminary data.</text>
</comment>
<evidence type="ECO:0000313" key="3">
    <source>
        <dbReference type="Proteomes" id="UP000685013"/>
    </source>
</evidence>
<gene>
    <name evidence="2" type="ORF">SDJN03_02543</name>
</gene>
<evidence type="ECO:0000313" key="2">
    <source>
        <dbReference type="EMBL" id="KAG6605226.1"/>
    </source>
</evidence>
<proteinExistence type="predicted"/>
<name>A0AAV6P236_9ROSI</name>
<organism evidence="2 3">
    <name type="scientific">Cucurbita argyrosperma subsp. sororia</name>
    <dbReference type="NCBI Taxonomy" id="37648"/>
    <lineage>
        <taxon>Eukaryota</taxon>
        <taxon>Viridiplantae</taxon>
        <taxon>Streptophyta</taxon>
        <taxon>Embryophyta</taxon>
        <taxon>Tracheophyta</taxon>
        <taxon>Spermatophyta</taxon>
        <taxon>Magnoliopsida</taxon>
        <taxon>eudicotyledons</taxon>
        <taxon>Gunneridae</taxon>
        <taxon>Pentapetalae</taxon>
        <taxon>rosids</taxon>
        <taxon>fabids</taxon>
        <taxon>Cucurbitales</taxon>
        <taxon>Cucurbitaceae</taxon>
        <taxon>Cucurbiteae</taxon>
        <taxon>Cucurbita</taxon>
    </lineage>
</organism>